<reference evidence="1 2" key="1">
    <citation type="submission" date="2023-12" db="EMBL/GenBank/DDBJ databases">
        <title>Jeotgalibacillus haloalkaliphilus sp. nov., a novel salt-tolerant bacteria, isolated from the estuary of the Fenhe River into the Yellow River.</title>
        <authorList>
            <person name="Li Y."/>
        </authorList>
    </citation>
    <scope>NUCLEOTIDE SEQUENCE [LARGE SCALE GENOMIC DNA]</scope>
    <source>
        <strain evidence="1 2">HH7-29</strain>
    </source>
</reference>
<dbReference type="EMBL" id="JAXQNN010000006">
    <property type="protein sequence ID" value="MDZ5713411.1"/>
    <property type="molecule type" value="Genomic_DNA"/>
</dbReference>
<protein>
    <submittedName>
        <fullName evidence="1">Uncharacterized protein</fullName>
    </submittedName>
</protein>
<dbReference type="Proteomes" id="UP001292084">
    <property type="component" value="Unassembled WGS sequence"/>
</dbReference>
<keyword evidence="2" id="KW-1185">Reference proteome</keyword>
<proteinExistence type="predicted"/>
<evidence type="ECO:0000313" key="1">
    <source>
        <dbReference type="EMBL" id="MDZ5713411.1"/>
    </source>
</evidence>
<dbReference type="RefSeq" id="WP_322422376.1">
    <property type="nucleotide sequence ID" value="NZ_JAXQNN010000006.1"/>
</dbReference>
<accession>A0ABU5KR30</accession>
<gene>
    <name evidence="1" type="ORF">UFB30_14345</name>
</gene>
<sequence length="50" mass="6229">MQNQIEHLEQQLFTIQKWIEDKEKTLEYADIVDEISRMERELKQLKESHR</sequence>
<comment type="caution">
    <text evidence="1">The sequence shown here is derived from an EMBL/GenBank/DDBJ whole genome shotgun (WGS) entry which is preliminary data.</text>
</comment>
<organism evidence="1 2">
    <name type="scientific">Jeotgalibacillus haloalkalitolerans</name>
    <dbReference type="NCBI Taxonomy" id="3104292"/>
    <lineage>
        <taxon>Bacteria</taxon>
        <taxon>Bacillati</taxon>
        <taxon>Bacillota</taxon>
        <taxon>Bacilli</taxon>
        <taxon>Bacillales</taxon>
        <taxon>Caryophanaceae</taxon>
        <taxon>Jeotgalibacillus</taxon>
    </lineage>
</organism>
<evidence type="ECO:0000313" key="2">
    <source>
        <dbReference type="Proteomes" id="UP001292084"/>
    </source>
</evidence>
<name>A0ABU5KR30_9BACL</name>